<evidence type="ECO:0000256" key="1">
    <source>
        <dbReference type="SAM" id="MobiDB-lite"/>
    </source>
</evidence>
<dbReference type="AlphaFoldDB" id="A0A0R3E2I7"/>
<organism evidence="2 3">
    <name type="scientific">Bradyrhizobium manausense</name>
    <dbReference type="NCBI Taxonomy" id="989370"/>
    <lineage>
        <taxon>Bacteria</taxon>
        <taxon>Pseudomonadati</taxon>
        <taxon>Pseudomonadota</taxon>
        <taxon>Alphaproteobacteria</taxon>
        <taxon>Hyphomicrobiales</taxon>
        <taxon>Nitrobacteraceae</taxon>
        <taxon>Bradyrhizobium</taxon>
    </lineage>
</organism>
<proteinExistence type="predicted"/>
<evidence type="ECO:0008006" key="4">
    <source>
        <dbReference type="Google" id="ProtNLM"/>
    </source>
</evidence>
<keyword evidence="3" id="KW-1185">Reference proteome</keyword>
<feature type="compositionally biased region" description="Basic and acidic residues" evidence="1">
    <location>
        <begin position="33"/>
        <end position="42"/>
    </location>
</feature>
<dbReference type="RefSeq" id="WP_057742874.1">
    <property type="nucleotide sequence ID" value="NZ_LJYG01000026.1"/>
</dbReference>
<dbReference type="OrthoDB" id="7677041at2"/>
<name>A0A0R3E2I7_9BRAD</name>
<sequence length="235" mass="25555">MNAAIGKLLTQFDANGRAKSPPAPLPKVQDVLTKQKEVRREPQPQPQRGERQAQSQPQLQSPPPASAPEAAPLNLLEDAYRRGHAAGVAEGEAKLAEERVRSAIRLGEERAKWSDQQAVAIVNGFDAACREIESNIASSVARILLPFLAEAVRDRAIGSLVEQIAALTSNSPVSVFRVTGPSELIDLVRAQLNLAGRTGVEYQSADTVEVRVLADQTTIETRISTWVDRLNEARR</sequence>
<dbReference type="STRING" id="989370.AOQ71_05575"/>
<evidence type="ECO:0000313" key="3">
    <source>
        <dbReference type="Proteomes" id="UP000051936"/>
    </source>
</evidence>
<gene>
    <name evidence="2" type="ORF">AOQ71_05575</name>
</gene>
<protein>
    <recommendedName>
        <fullName evidence="4">Flagellar assembly protein FliH/Type III secretion system HrpE domain-containing protein</fullName>
    </recommendedName>
</protein>
<feature type="region of interest" description="Disordered" evidence="1">
    <location>
        <begin position="1"/>
        <end position="70"/>
    </location>
</feature>
<evidence type="ECO:0000313" key="2">
    <source>
        <dbReference type="EMBL" id="KRQ16423.1"/>
    </source>
</evidence>
<accession>A0A0R3E2I7</accession>
<reference evidence="2 3" key="1">
    <citation type="submission" date="2015-09" db="EMBL/GenBank/DDBJ databases">
        <title>Draft Genome Sequence of Bradyrhizobium manausense Strain BR 3351T, a Novel Symbiotic Nitrogen-Fixing Alphaproteobacterium Isolated from Brazilian Amazon Rain Forest.</title>
        <authorList>
            <person name="De Araujo J.L."/>
            <person name="Zilli J.E."/>
        </authorList>
    </citation>
    <scope>NUCLEOTIDE SEQUENCE [LARGE SCALE GENOMIC DNA]</scope>
    <source>
        <strain evidence="2 3">BR3351</strain>
    </source>
</reference>
<dbReference type="EMBL" id="LJYG01000026">
    <property type="protein sequence ID" value="KRQ16423.1"/>
    <property type="molecule type" value="Genomic_DNA"/>
</dbReference>
<comment type="caution">
    <text evidence="2">The sequence shown here is derived from an EMBL/GenBank/DDBJ whole genome shotgun (WGS) entry which is preliminary data.</text>
</comment>
<dbReference type="Proteomes" id="UP000051936">
    <property type="component" value="Unassembled WGS sequence"/>
</dbReference>